<protein>
    <recommendedName>
        <fullName evidence="6">50S ribosomal protein L13, chloroplastic</fullName>
    </recommendedName>
</protein>
<keyword evidence="3" id="KW-0687">Ribonucleoprotein</keyword>
<proteinExistence type="inferred from homology"/>
<dbReference type="PANTHER" id="PTHR11545">
    <property type="entry name" value="RIBOSOMAL PROTEIN L13"/>
    <property type="match status" value="1"/>
</dbReference>
<sequence length="161" mass="18336">MSFPGRAVQRAWHVVDASSQTVGRLATTVAPLLKGKHKPTYRPNKDCGDYVVIVNAEKVNFTGNKWKDKLYRWHTGYPGGLKQRRAEEMLEKKPENILKKAILGMLNRNKLRHKYIEPRLKIYAGPNHPHEGQLSGSVVMEKIPRARTGSTHFGFKEGKYS</sequence>
<evidence type="ECO:0000313" key="5">
    <source>
        <dbReference type="Proteomes" id="UP001054902"/>
    </source>
</evidence>
<dbReference type="Proteomes" id="UP001054902">
    <property type="component" value="Unassembled WGS sequence"/>
</dbReference>
<dbReference type="GO" id="GO:0005762">
    <property type="term" value="C:mitochondrial large ribosomal subunit"/>
    <property type="evidence" value="ECO:0007669"/>
    <property type="project" value="TreeGrafter"/>
</dbReference>
<dbReference type="InterPro" id="IPR036899">
    <property type="entry name" value="Ribosomal_uL13_sf"/>
</dbReference>
<dbReference type="Pfam" id="PF00572">
    <property type="entry name" value="Ribosomal_L13"/>
    <property type="match status" value="1"/>
</dbReference>
<dbReference type="EMBL" id="BLLK01000062">
    <property type="protein sequence ID" value="GFH59341.1"/>
    <property type="molecule type" value="Genomic_DNA"/>
</dbReference>
<keyword evidence="2" id="KW-0689">Ribosomal protein</keyword>
<dbReference type="HAMAP" id="MF_01366">
    <property type="entry name" value="Ribosomal_uL13"/>
    <property type="match status" value="1"/>
</dbReference>
<dbReference type="GO" id="GO:0003735">
    <property type="term" value="F:structural constituent of ribosome"/>
    <property type="evidence" value="ECO:0007669"/>
    <property type="project" value="InterPro"/>
</dbReference>
<reference evidence="4 5" key="1">
    <citation type="journal article" date="2021" name="Sci. Rep.">
        <title>The genome of the diatom Chaetoceros tenuissimus carries an ancient integrated fragment of an extant virus.</title>
        <authorList>
            <person name="Hongo Y."/>
            <person name="Kimura K."/>
            <person name="Takaki Y."/>
            <person name="Yoshida Y."/>
            <person name="Baba S."/>
            <person name="Kobayashi G."/>
            <person name="Nagasaki K."/>
            <person name="Hano T."/>
            <person name="Tomaru Y."/>
        </authorList>
    </citation>
    <scope>NUCLEOTIDE SEQUENCE [LARGE SCALE GENOMIC DNA]</scope>
    <source>
        <strain evidence="4 5">NIES-3715</strain>
    </source>
</reference>
<evidence type="ECO:0000256" key="2">
    <source>
        <dbReference type="ARBA" id="ARBA00022980"/>
    </source>
</evidence>
<dbReference type="CDD" id="cd00392">
    <property type="entry name" value="Ribosomal_L13"/>
    <property type="match status" value="1"/>
</dbReference>
<dbReference type="NCBIfam" id="TIGR01066">
    <property type="entry name" value="rplM_bact"/>
    <property type="match status" value="1"/>
</dbReference>
<evidence type="ECO:0000313" key="4">
    <source>
        <dbReference type="EMBL" id="GFH59341.1"/>
    </source>
</evidence>
<organism evidence="4 5">
    <name type="scientific">Chaetoceros tenuissimus</name>
    <dbReference type="NCBI Taxonomy" id="426638"/>
    <lineage>
        <taxon>Eukaryota</taxon>
        <taxon>Sar</taxon>
        <taxon>Stramenopiles</taxon>
        <taxon>Ochrophyta</taxon>
        <taxon>Bacillariophyta</taxon>
        <taxon>Coscinodiscophyceae</taxon>
        <taxon>Chaetocerotophycidae</taxon>
        <taxon>Chaetocerotales</taxon>
        <taxon>Chaetocerotaceae</taxon>
        <taxon>Chaetoceros</taxon>
    </lineage>
</organism>
<evidence type="ECO:0000256" key="3">
    <source>
        <dbReference type="ARBA" id="ARBA00023274"/>
    </source>
</evidence>
<name>A0AAD3HDL3_9STRA</name>
<dbReference type="InterPro" id="IPR005823">
    <property type="entry name" value="Ribosomal_uL13_bac-type"/>
</dbReference>
<comment type="caution">
    <text evidence="4">The sequence shown here is derived from an EMBL/GenBank/DDBJ whole genome shotgun (WGS) entry which is preliminary data.</text>
</comment>
<keyword evidence="5" id="KW-1185">Reference proteome</keyword>
<gene>
    <name evidence="4" type="ORF">CTEN210_15817</name>
</gene>
<accession>A0AAD3HDL3</accession>
<dbReference type="GO" id="GO:0003729">
    <property type="term" value="F:mRNA binding"/>
    <property type="evidence" value="ECO:0007669"/>
    <property type="project" value="TreeGrafter"/>
</dbReference>
<comment type="similarity">
    <text evidence="1">Belongs to the universal ribosomal protein uL13 family.</text>
</comment>
<dbReference type="InterPro" id="IPR005822">
    <property type="entry name" value="Ribosomal_uL13"/>
</dbReference>
<dbReference type="GO" id="GO:0017148">
    <property type="term" value="P:negative regulation of translation"/>
    <property type="evidence" value="ECO:0007669"/>
    <property type="project" value="TreeGrafter"/>
</dbReference>
<evidence type="ECO:0008006" key="6">
    <source>
        <dbReference type="Google" id="ProtNLM"/>
    </source>
</evidence>
<dbReference type="PANTHER" id="PTHR11545:SF41">
    <property type="entry name" value="50S RIBOSOMAL PROTEIN L13, CHLOROPLASTIC"/>
    <property type="match status" value="1"/>
</dbReference>
<dbReference type="AlphaFoldDB" id="A0AAD3HDL3"/>
<dbReference type="SUPFAM" id="SSF52161">
    <property type="entry name" value="Ribosomal protein L13"/>
    <property type="match status" value="1"/>
</dbReference>
<dbReference type="Gene3D" id="3.90.1180.10">
    <property type="entry name" value="Ribosomal protein L13"/>
    <property type="match status" value="1"/>
</dbReference>
<dbReference type="GO" id="GO:0006412">
    <property type="term" value="P:translation"/>
    <property type="evidence" value="ECO:0007669"/>
    <property type="project" value="InterPro"/>
</dbReference>
<evidence type="ECO:0000256" key="1">
    <source>
        <dbReference type="ARBA" id="ARBA00006227"/>
    </source>
</evidence>